<dbReference type="Gene3D" id="2.130.10.130">
    <property type="entry name" value="Integrin alpha, N-terminal"/>
    <property type="match status" value="4"/>
</dbReference>
<dbReference type="EMBL" id="CCAE010000014">
    <property type="protein sequence ID" value="CDN87738.1"/>
    <property type="molecule type" value="Genomic_DNA"/>
</dbReference>
<keyword evidence="5" id="KW-0401">Integrin</keyword>
<keyword evidence="6" id="KW-1185">Reference proteome</keyword>
<dbReference type="InterPro" id="IPR028994">
    <property type="entry name" value="Integrin_alpha_N"/>
</dbReference>
<proteinExistence type="predicted"/>
<keyword evidence="2" id="KW-0677">Repeat</keyword>
<dbReference type="InterPro" id="IPR013519">
    <property type="entry name" value="Int_alpha_beta-p"/>
</dbReference>
<evidence type="ECO:0000256" key="2">
    <source>
        <dbReference type="ARBA" id="ARBA00022737"/>
    </source>
</evidence>
<dbReference type="PANTHER" id="PTHR36220">
    <property type="entry name" value="UNNAMED PRODUCT"/>
    <property type="match status" value="1"/>
</dbReference>
<dbReference type="PANTHER" id="PTHR36220:SF1">
    <property type="entry name" value="GAMMA TUBULIN COMPLEX COMPONENT C-TERMINAL DOMAIN-CONTAINING PROTEIN"/>
    <property type="match status" value="1"/>
</dbReference>
<feature type="signal peptide" evidence="4">
    <location>
        <begin position="1"/>
        <end position="21"/>
    </location>
</feature>
<keyword evidence="3" id="KW-0325">Glycoprotein</keyword>
<dbReference type="Pfam" id="PF14312">
    <property type="entry name" value="FG-GAP_2"/>
    <property type="match status" value="5"/>
</dbReference>
<evidence type="ECO:0000256" key="3">
    <source>
        <dbReference type="ARBA" id="ARBA00023180"/>
    </source>
</evidence>
<accession>A0A1L1PCP4</accession>
<feature type="chain" id="PRO_5009681377" evidence="4">
    <location>
        <begin position="22"/>
        <end position="639"/>
    </location>
</feature>
<reference evidence="6" key="1">
    <citation type="submission" date="2014-02" db="EMBL/GenBank/DDBJ databases">
        <authorList>
            <person name="Gan H."/>
        </authorList>
    </citation>
    <scope>NUCLEOTIDE SEQUENCE [LARGE SCALE GENOMIC DNA]</scope>
    <source>
        <strain evidence="6">S1</strain>
    </source>
</reference>
<protein>
    <submittedName>
        <fullName evidence="5">Integrin alpha beta-propellor repeat protein</fullName>
    </submittedName>
</protein>
<evidence type="ECO:0000313" key="6">
    <source>
        <dbReference type="Proteomes" id="UP000028878"/>
    </source>
</evidence>
<dbReference type="InterPro" id="IPR013517">
    <property type="entry name" value="FG-GAP"/>
</dbReference>
<sequence precursor="true">MNFFRKCSALAVIGMTACVLAACGGGGNGVLDGGGLGDGSGGSSGGGSGGGGAATPSAPTLTLMPQSTKVLHFSWASVSGATHYVLLEDPDGASGFKPATDDDLPAAASTYDHVIFLPARVNARYVLQACNAAGCADSAAVSVPSQLTAAIGYVKASAQELDGDFGSSVALSADGLTMAVGMPAEDSDATGVGTGGDSGNELANASGAVYVFARSGDIWLQQAYVKASNTGAGDQFGKEVALSGDGHVLAVSAIGESGNGTGTTGDPGNDGAPGSGAVYVFRRGASAWTQEAYVKASNTGANDGFGRSLALSADGTTLAVGANAEDSSATGINGDQADNSAVDSGAVYVFALFGNVWAQQGYLKASNASAGDRFGSSLALSADGGTLAVGAHQEDSNATGINGDQSNNSATDSGATYVFTRSNGNWSQQAYLKGSNTETGDAFGASVALSADGNTLVASAPFEDSNATGIDGDQSNNAAGVSGAVYVFTRSGGGWALQAYVKASNTQALDRFGYKIALSPEGNTLAVSAIWEDSSATGLNGNQADDSAVNSGALYLFVRRGDQWTQQAYVKAPNADAGDQFGGGNGTGLGSVLTGGLALGGQDSAPTLAVGVPNEASSATGINGNQADNSLRSGAVYLY</sequence>
<dbReference type="RefSeq" id="WP_009518921.1">
    <property type="nucleotide sequence ID" value="NZ_VCPF01000011.1"/>
</dbReference>
<reference evidence="6" key="2">
    <citation type="submission" date="2014-11" db="EMBL/GenBank/DDBJ databases">
        <title>Draft genome sequence of Hydrogenophaga intermedia S1.</title>
        <authorList>
            <person name="Gan H.M."/>
            <person name="Chew T.H."/>
            <person name="Stolz A."/>
        </authorList>
    </citation>
    <scope>NUCLEOTIDE SEQUENCE [LARGE SCALE GENOMIC DNA]</scope>
    <source>
        <strain evidence="6">S1</strain>
    </source>
</reference>
<dbReference type="SMART" id="SM00191">
    <property type="entry name" value="Int_alpha"/>
    <property type="match status" value="5"/>
</dbReference>
<name>A0A1L1PCP4_HYDIT</name>
<dbReference type="SUPFAM" id="SSF82171">
    <property type="entry name" value="DPP6 N-terminal domain-like"/>
    <property type="match status" value="1"/>
</dbReference>
<dbReference type="PROSITE" id="PS51257">
    <property type="entry name" value="PROKAR_LIPOPROTEIN"/>
    <property type="match status" value="1"/>
</dbReference>
<evidence type="ECO:0000256" key="4">
    <source>
        <dbReference type="SAM" id="SignalP"/>
    </source>
</evidence>
<evidence type="ECO:0000313" key="5">
    <source>
        <dbReference type="EMBL" id="CDN87738.1"/>
    </source>
</evidence>
<dbReference type="AlphaFoldDB" id="A0A1L1PCP4"/>
<gene>
    <name evidence="5" type="ORF">BN948_02163</name>
</gene>
<organism evidence="5 6">
    <name type="scientific">Hydrogenophaga intermedia</name>
    <dbReference type="NCBI Taxonomy" id="65786"/>
    <lineage>
        <taxon>Bacteria</taxon>
        <taxon>Pseudomonadati</taxon>
        <taxon>Pseudomonadota</taxon>
        <taxon>Betaproteobacteria</taxon>
        <taxon>Burkholderiales</taxon>
        <taxon>Comamonadaceae</taxon>
        <taxon>Hydrogenophaga</taxon>
    </lineage>
</organism>
<evidence type="ECO:0000256" key="1">
    <source>
        <dbReference type="ARBA" id="ARBA00022729"/>
    </source>
</evidence>
<dbReference type="GO" id="GO:0007229">
    <property type="term" value="P:integrin-mediated signaling pathway"/>
    <property type="evidence" value="ECO:0007669"/>
    <property type="project" value="UniProtKB-KW"/>
</dbReference>
<dbReference type="Proteomes" id="UP000028878">
    <property type="component" value="Unassembled WGS sequence"/>
</dbReference>
<keyword evidence="1 4" id="KW-0732">Signal</keyword>